<name>A0A8H2PT84_9MICO</name>
<organism evidence="3 4">
    <name type="scientific">Rhodoglobus vestalii</name>
    <dbReference type="NCBI Taxonomy" id="193384"/>
    <lineage>
        <taxon>Bacteria</taxon>
        <taxon>Bacillati</taxon>
        <taxon>Actinomycetota</taxon>
        <taxon>Actinomycetes</taxon>
        <taxon>Micrococcales</taxon>
        <taxon>Microbacteriaceae</taxon>
        <taxon>Rhodoglobus</taxon>
    </lineage>
</organism>
<feature type="transmembrane region" description="Helical" evidence="1">
    <location>
        <begin position="20"/>
        <end position="39"/>
    </location>
</feature>
<dbReference type="GO" id="GO:0006629">
    <property type="term" value="P:lipid metabolic process"/>
    <property type="evidence" value="ECO:0007669"/>
    <property type="project" value="InterPro"/>
</dbReference>
<keyword evidence="1" id="KW-0812">Transmembrane</keyword>
<evidence type="ECO:0000313" key="3">
    <source>
        <dbReference type="EMBL" id="TQO18981.1"/>
    </source>
</evidence>
<dbReference type="InterPro" id="IPR017946">
    <property type="entry name" value="PLC-like_Pdiesterase_TIM-brl"/>
</dbReference>
<keyword evidence="1" id="KW-1133">Transmembrane helix</keyword>
<reference evidence="3 4" key="1">
    <citation type="submission" date="2019-06" db="EMBL/GenBank/DDBJ databases">
        <title>Sequencing the genomes of 1000 actinobacteria strains.</title>
        <authorList>
            <person name="Klenk H.-P."/>
        </authorList>
    </citation>
    <scope>NUCLEOTIDE SEQUENCE [LARGE SCALE GENOMIC DNA]</scope>
    <source>
        <strain evidence="3 4">DSM 21947</strain>
    </source>
</reference>
<dbReference type="Pfam" id="PF03009">
    <property type="entry name" value="GDPD"/>
    <property type="match status" value="1"/>
</dbReference>
<evidence type="ECO:0000313" key="4">
    <source>
        <dbReference type="Proteomes" id="UP000316560"/>
    </source>
</evidence>
<dbReference type="RefSeq" id="WP_141989510.1">
    <property type="nucleotide sequence ID" value="NZ_VFRA01000001.1"/>
</dbReference>
<gene>
    <name evidence="3" type="ORF">FB472_0513</name>
</gene>
<keyword evidence="1" id="KW-0472">Membrane</keyword>
<dbReference type="Proteomes" id="UP000316560">
    <property type="component" value="Unassembled WGS sequence"/>
</dbReference>
<dbReference type="GO" id="GO:0008081">
    <property type="term" value="F:phosphoric diester hydrolase activity"/>
    <property type="evidence" value="ECO:0007669"/>
    <property type="project" value="InterPro"/>
</dbReference>
<dbReference type="PANTHER" id="PTHR46211">
    <property type="entry name" value="GLYCEROPHOSPHORYL DIESTER PHOSPHODIESTERASE"/>
    <property type="match status" value="1"/>
</dbReference>
<proteinExistence type="predicted"/>
<dbReference type="AlphaFoldDB" id="A0A8H2PT84"/>
<evidence type="ECO:0000256" key="1">
    <source>
        <dbReference type="SAM" id="Phobius"/>
    </source>
</evidence>
<protein>
    <submittedName>
        <fullName evidence="3">Glycerophosphoryl diester phosphodiesterase</fullName>
    </submittedName>
</protein>
<sequence>MTTPQNLVPAYPHLRARKAAVAAAIVTAITLALVLNVNVSRVHAMGVFSALRSPGEAAFIAGHRGDVTAAPENTLAALGQALNSPADYVETDVQLTADGIPVLMHDWTVDRTTDGTGPVWNYTYEELSALDAGSWFGDEFVGATVPTLEEFLNLLRWSTKNAILELKGTWTDEQVALVSDLIARHRVNDHVMIGSFDIMTLQALQRVSPELPGMLIVRDIEGDPAALAAAAGAIALVTSKRAITTNPQLVQRVHDAGLGILIYTLNDSETWADAVSLGVDGIVTDRPAELGQWIAQEIAGTSELPFATGVGVAG</sequence>
<dbReference type="Gene3D" id="3.20.20.190">
    <property type="entry name" value="Phosphatidylinositol (PI) phosphodiesterase"/>
    <property type="match status" value="1"/>
</dbReference>
<keyword evidence="4" id="KW-1185">Reference proteome</keyword>
<dbReference type="InterPro" id="IPR030395">
    <property type="entry name" value="GP_PDE_dom"/>
</dbReference>
<dbReference type="EMBL" id="VFRA01000001">
    <property type="protein sequence ID" value="TQO18981.1"/>
    <property type="molecule type" value="Genomic_DNA"/>
</dbReference>
<accession>A0A8H2PT84</accession>
<dbReference type="SUPFAM" id="SSF51695">
    <property type="entry name" value="PLC-like phosphodiesterases"/>
    <property type="match status" value="1"/>
</dbReference>
<feature type="domain" description="GP-PDE" evidence="2">
    <location>
        <begin position="58"/>
        <end position="294"/>
    </location>
</feature>
<dbReference type="PROSITE" id="PS51704">
    <property type="entry name" value="GP_PDE"/>
    <property type="match status" value="1"/>
</dbReference>
<evidence type="ECO:0000259" key="2">
    <source>
        <dbReference type="PROSITE" id="PS51704"/>
    </source>
</evidence>
<dbReference type="PANTHER" id="PTHR46211:SF14">
    <property type="entry name" value="GLYCEROPHOSPHODIESTER PHOSPHODIESTERASE"/>
    <property type="match status" value="1"/>
</dbReference>
<comment type="caution">
    <text evidence="3">The sequence shown here is derived from an EMBL/GenBank/DDBJ whole genome shotgun (WGS) entry which is preliminary data.</text>
</comment>
<dbReference type="OrthoDB" id="9758957at2"/>